<dbReference type="STRING" id="1391654.AKJ09_09840"/>
<evidence type="ECO:0000313" key="1">
    <source>
        <dbReference type="EMBL" id="AKV03177.1"/>
    </source>
</evidence>
<accession>A0A0K1QBX5</accession>
<dbReference type="Proteomes" id="UP000064967">
    <property type="component" value="Chromosome"/>
</dbReference>
<organism evidence="1 2">
    <name type="scientific">Labilithrix luteola</name>
    <dbReference type="NCBI Taxonomy" id="1391654"/>
    <lineage>
        <taxon>Bacteria</taxon>
        <taxon>Pseudomonadati</taxon>
        <taxon>Myxococcota</taxon>
        <taxon>Polyangia</taxon>
        <taxon>Polyangiales</taxon>
        <taxon>Labilitrichaceae</taxon>
        <taxon>Labilithrix</taxon>
    </lineage>
</organism>
<dbReference type="AlphaFoldDB" id="A0A0K1QBX5"/>
<dbReference type="InterPro" id="IPR027417">
    <property type="entry name" value="P-loop_NTPase"/>
</dbReference>
<keyword evidence="2" id="KW-1185">Reference proteome</keyword>
<sequence length="237" mass="25547">MTFRFDEFAPNIAAIVAEHAEHARSCKATACERCGRVPEPEALSPEDQARRTWIRWARPALEGLPLGPDGQPPARLTDAWLVRLVGPSRIAQARRTLSKTRVLFVGDAGTGKTALAVAMMQAVLAAEVGTSTGRARHRFVSAHALAKARAGHPLGAGEAPLVVDALASPLLVIDELGGEDARFGSSVAEVIYERHARNRQTWITTGVATRLLGDRYGGGIARRITEGAEPFEFWRSP</sequence>
<dbReference type="EMBL" id="CP012333">
    <property type="protein sequence ID" value="AKV03177.1"/>
    <property type="molecule type" value="Genomic_DNA"/>
</dbReference>
<dbReference type="RefSeq" id="WP_146653985.1">
    <property type="nucleotide sequence ID" value="NZ_CP012333.1"/>
</dbReference>
<dbReference type="SUPFAM" id="SSF52540">
    <property type="entry name" value="P-loop containing nucleoside triphosphate hydrolases"/>
    <property type="match status" value="1"/>
</dbReference>
<evidence type="ECO:0000313" key="2">
    <source>
        <dbReference type="Proteomes" id="UP000064967"/>
    </source>
</evidence>
<evidence type="ECO:0008006" key="3">
    <source>
        <dbReference type="Google" id="ProtNLM"/>
    </source>
</evidence>
<proteinExistence type="predicted"/>
<dbReference type="Gene3D" id="3.40.50.300">
    <property type="entry name" value="P-loop containing nucleotide triphosphate hydrolases"/>
    <property type="match status" value="1"/>
</dbReference>
<protein>
    <recommendedName>
        <fullName evidence="3">DNA replication protein DnaC</fullName>
    </recommendedName>
</protein>
<reference evidence="1 2" key="1">
    <citation type="submission" date="2015-08" db="EMBL/GenBank/DDBJ databases">
        <authorList>
            <person name="Babu N.S."/>
            <person name="Beckwith C.J."/>
            <person name="Beseler K.G."/>
            <person name="Brison A."/>
            <person name="Carone J.V."/>
            <person name="Caskin T.P."/>
            <person name="Diamond M."/>
            <person name="Durham M.E."/>
            <person name="Foxe J.M."/>
            <person name="Go M."/>
            <person name="Henderson B.A."/>
            <person name="Jones I.B."/>
            <person name="McGettigan J.A."/>
            <person name="Micheletti S.J."/>
            <person name="Nasrallah M.E."/>
            <person name="Ortiz D."/>
            <person name="Piller C.R."/>
            <person name="Privatt S.R."/>
            <person name="Schneider S.L."/>
            <person name="Sharp S."/>
            <person name="Smith T.C."/>
            <person name="Stanton J.D."/>
            <person name="Ullery H.E."/>
            <person name="Wilson R.J."/>
            <person name="Serrano M.G."/>
            <person name="Buck G."/>
            <person name="Lee V."/>
            <person name="Wang Y."/>
            <person name="Carvalho R."/>
            <person name="Voegtly L."/>
            <person name="Shi R."/>
            <person name="Duckworth R."/>
            <person name="Johnson A."/>
            <person name="Loviza R."/>
            <person name="Walstead R."/>
            <person name="Shah Z."/>
            <person name="Kiflezghi M."/>
            <person name="Wade K."/>
            <person name="Ball S.L."/>
            <person name="Bradley K.W."/>
            <person name="Asai D.J."/>
            <person name="Bowman C.A."/>
            <person name="Russell D.A."/>
            <person name="Pope W.H."/>
            <person name="Jacobs-Sera D."/>
            <person name="Hendrix R.W."/>
            <person name="Hatfull G.F."/>
        </authorList>
    </citation>
    <scope>NUCLEOTIDE SEQUENCE [LARGE SCALE GENOMIC DNA]</scope>
    <source>
        <strain evidence="1 2">DSM 27648</strain>
    </source>
</reference>
<dbReference type="KEGG" id="llu:AKJ09_09840"/>
<gene>
    <name evidence="1" type="ORF">AKJ09_09840</name>
</gene>
<name>A0A0K1QBX5_9BACT</name>